<evidence type="ECO:0000256" key="9">
    <source>
        <dbReference type="ARBA" id="ARBA00023065"/>
    </source>
</evidence>
<evidence type="ECO:0000256" key="12">
    <source>
        <dbReference type="RuleBase" id="RU010713"/>
    </source>
</evidence>
<keyword evidence="4" id="KW-1003">Cell membrane</keyword>
<comment type="similarity">
    <text evidence="12">Belongs to the pannexin family.</text>
</comment>
<comment type="subcellular location">
    <subcellularLocation>
        <location evidence="1">Cell junction</location>
        <location evidence="1">Gap junction</location>
    </subcellularLocation>
    <subcellularLocation>
        <location evidence="2 12">Cell membrane</location>
        <topology evidence="2 12">Multi-pass membrane protein</topology>
    </subcellularLocation>
</comment>
<protein>
    <recommendedName>
        <fullName evidence="12">Innexin</fullName>
    </recommendedName>
</protein>
<dbReference type="InterPro" id="IPR000990">
    <property type="entry name" value="Innexin"/>
</dbReference>
<gene>
    <name evidence="12" type="primary">inx</name>
    <name evidence="14" type="ORF">DERP_011716</name>
</gene>
<feature type="transmembrane region" description="Helical" evidence="12">
    <location>
        <begin position="21"/>
        <end position="42"/>
    </location>
</feature>
<reference evidence="14 15" key="2">
    <citation type="journal article" date="2022" name="Mol. Biol. Evol.">
        <title>Comparative Genomics Reveals Insights into the Divergent Evolution of Astigmatic Mites and Household Pest Adaptations.</title>
        <authorList>
            <person name="Xiong Q."/>
            <person name="Wan A.T."/>
            <person name="Liu X."/>
            <person name="Fung C.S."/>
            <person name="Xiao X."/>
            <person name="Malainual N."/>
            <person name="Hou J."/>
            <person name="Wang L."/>
            <person name="Wang M."/>
            <person name="Yang K.Y."/>
            <person name="Cui Y."/>
            <person name="Leung E.L."/>
            <person name="Nong W."/>
            <person name="Shin S.K."/>
            <person name="Au S.W."/>
            <person name="Jeong K.Y."/>
            <person name="Chew F.T."/>
            <person name="Hui J.H."/>
            <person name="Leung T.F."/>
            <person name="Tungtrongchitr A."/>
            <person name="Zhong N."/>
            <person name="Liu Z."/>
            <person name="Tsui S.K."/>
        </authorList>
    </citation>
    <scope>NUCLEOTIDE SEQUENCE [LARGE SCALE GENOMIC DNA]</scope>
    <source>
        <strain evidence="14">Derp</strain>
    </source>
</reference>
<keyword evidence="9 12" id="KW-0406">Ion transport</keyword>
<name>A0ABQ8J3A9_DERPT</name>
<keyword evidence="11 12" id="KW-0407">Ion channel</keyword>
<evidence type="ECO:0000256" key="7">
    <source>
        <dbReference type="ARBA" id="ARBA00022949"/>
    </source>
</evidence>
<dbReference type="PROSITE" id="PS51013">
    <property type="entry name" value="PANNEXIN"/>
    <property type="match status" value="1"/>
</dbReference>
<evidence type="ECO:0000256" key="2">
    <source>
        <dbReference type="ARBA" id="ARBA00004651"/>
    </source>
</evidence>
<feature type="transmembrane region" description="Helical" evidence="12">
    <location>
        <begin position="128"/>
        <end position="150"/>
    </location>
</feature>
<keyword evidence="7" id="KW-0965">Cell junction</keyword>
<reference evidence="14 15" key="1">
    <citation type="journal article" date="2018" name="J. Allergy Clin. Immunol.">
        <title>High-quality assembly of Dermatophagoides pteronyssinus genome and transcriptome reveals a wide range of novel allergens.</title>
        <authorList>
            <person name="Liu X.Y."/>
            <person name="Yang K.Y."/>
            <person name="Wang M.Q."/>
            <person name="Kwok J.S."/>
            <person name="Zeng X."/>
            <person name="Yang Z."/>
            <person name="Xiao X.J."/>
            <person name="Lau C.P."/>
            <person name="Li Y."/>
            <person name="Huang Z.M."/>
            <person name="Ba J.G."/>
            <person name="Yim A.K."/>
            <person name="Ouyang C.Y."/>
            <person name="Ngai S.M."/>
            <person name="Chan T.F."/>
            <person name="Leung E.L."/>
            <person name="Liu L."/>
            <person name="Liu Z.G."/>
            <person name="Tsui S.K."/>
        </authorList>
    </citation>
    <scope>NUCLEOTIDE SEQUENCE [LARGE SCALE GENOMIC DNA]</scope>
    <source>
        <strain evidence="14">Derp</strain>
    </source>
</reference>
<evidence type="ECO:0000313" key="15">
    <source>
        <dbReference type="Proteomes" id="UP000887458"/>
    </source>
</evidence>
<keyword evidence="15" id="KW-1185">Reference proteome</keyword>
<dbReference type="PANTHER" id="PTHR11893">
    <property type="entry name" value="INNEXIN"/>
    <property type="match status" value="1"/>
</dbReference>
<evidence type="ECO:0000256" key="1">
    <source>
        <dbReference type="ARBA" id="ARBA00004610"/>
    </source>
</evidence>
<dbReference type="PANTHER" id="PTHR11893:SF40">
    <property type="entry name" value="INNEXIN SHAKING-B"/>
    <property type="match status" value="1"/>
</dbReference>
<evidence type="ECO:0000256" key="5">
    <source>
        <dbReference type="ARBA" id="ARBA00022692"/>
    </source>
</evidence>
<feature type="compositionally biased region" description="Polar residues" evidence="13">
    <location>
        <begin position="420"/>
        <end position="430"/>
    </location>
</feature>
<feature type="transmembrane region" description="Helical" evidence="12">
    <location>
        <begin position="201"/>
        <end position="221"/>
    </location>
</feature>
<proteinExistence type="inferred from homology"/>
<keyword evidence="8 12" id="KW-1133">Transmembrane helix</keyword>
<organism evidence="14 15">
    <name type="scientific">Dermatophagoides pteronyssinus</name>
    <name type="common">European house dust mite</name>
    <dbReference type="NCBI Taxonomy" id="6956"/>
    <lineage>
        <taxon>Eukaryota</taxon>
        <taxon>Metazoa</taxon>
        <taxon>Ecdysozoa</taxon>
        <taxon>Arthropoda</taxon>
        <taxon>Chelicerata</taxon>
        <taxon>Arachnida</taxon>
        <taxon>Acari</taxon>
        <taxon>Acariformes</taxon>
        <taxon>Sarcoptiformes</taxon>
        <taxon>Astigmata</taxon>
        <taxon>Psoroptidia</taxon>
        <taxon>Analgoidea</taxon>
        <taxon>Pyroglyphidae</taxon>
        <taxon>Dermatophagoidinae</taxon>
        <taxon>Dermatophagoides</taxon>
    </lineage>
</organism>
<evidence type="ECO:0000256" key="4">
    <source>
        <dbReference type="ARBA" id="ARBA00022475"/>
    </source>
</evidence>
<comment type="function">
    <text evidence="12">Structural component of the gap junctions.</text>
</comment>
<feature type="region of interest" description="Disordered" evidence="13">
    <location>
        <begin position="405"/>
        <end position="430"/>
    </location>
</feature>
<feature type="transmembrane region" description="Helical" evidence="12">
    <location>
        <begin position="295"/>
        <end position="319"/>
    </location>
</feature>
<evidence type="ECO:0000256" key="13">
    <source>
        <dbReference type="SAM" id="MobiDB-lite"/>
    </source>
</evidence>
<accession>A0ABQ8J3A9</accession>
<keyword evidence="10 12" id="KW-0472">Membrane</keyword>
<dbReference type="EMBL" id="NJHN03000083">
    <property type="protein sequence ID" value="KAH9416987.1"/>
    <property type="molecule type" value="Genomic_DNA"/>
</dbReference>
<dbReference type="Pfam" id="PF00876">
    <property type="entry name" value="Innexin"/>
    <property type="match status" value="1"/>
</dbReference>
<comment type="caution">
    <text evidence="14">The sequence shown here is derived from an EMBL/GenBank/DDBJ whole genome shotgun (WGS) entry which is preliminary data.</text>
</comment>
<evidence type="ECO:0000256" key="11">
    <source>
        <dbReference type="ARBA" id="ARBA00023303"/>
    </source>
</evidence>
<evidence type="ECO:0000256" key="6">
    <source>
        <dbReference type="ARBA" id="ARBA00022868"/>
    </source>
</evidence>
<sequence>MFEELRALFSFLQRRSLSIDGLVFGIVCRMTAIIMLAGLVVVCSNQLIGKLINCDNSMAKVETEFLNTFCLIHTTYIVYESPFSTVNEKFPSYRSSKQIGIFPGVRLNRVNHYDQSSSDPLIRIFIDYYHWLWMIYFIGGLWFYFPHWLWKKLECRRIRSLVSHADMLVDHQHNQSNEYLKLKQIANYIVTSFGSNDRYMWGYYFCEIIAFVNLFLQMYTLDTIFNGRYLNYGIDAIQTFWKYHNDKTKSQDLNPINMIFPRMTKCEYRRYGPSGKSENIDSLCMLPMNIFNDKFFLFIWFWIIIMLIAFMITFLHRLAQIMWPNMRTKFLCDLLMKSANCNDSNMMIDLLTQLRMSDWFFLNLIANNVDRLFLGQLLTEISIILREKNRLLLIEIDDDDDIDNDCKQTNDQQPVEFPDSKSSPISISGH</sequence>
<dbReference type="Proteomes" id="UP000887458">
    <property type="component" value="Unassembled WGS sequence"/>
</dbReference>
<dbReference type="PRINTS" id="PR01262">
    <property type="entry name" value="INNEXIN"/>
</dbReference>
<evidence type="ECO:0000256" key="3">
    <source>
        <dbReference type="ARBA" id="ARBA00022448"/>
    </source>
</evidence>
<evidence type="ECO:0000313" key="14">
    <source>
        <dbReference type="EMBL" id="KAH9416987.1"/>
    </source>
</evidence>
<keyword evidence="3 12" id="KW-0813">Transport</keyword>
<keyword evidence="5 12" id="KW-0812">Transmembrane</keyword>
<evidence type="ECO:0000256" key="10">
    <source>
        <dbReference type="ARBA" id="ARBA00023136"/>
    </source>
</evidence>
<keyword evidence="6" id="KW-0303">Gap junction</keyword>
<evidence type="ECO:0000256" key="8">
    <source>
        <dbReference type="ARBA" id="ARBA00022989"/>
    </source>
</evidence>